<evidence type="ECO:0000256" key="1">
    <source>
        <dbReference type="ARBA" id="ARBA00005298"/>
    </source>
</evidence>
<comment type="similarity">
    <text evidence="1">Belongs to the arrestin family.</text>
</comment>
<dbReference type="Pfam" id="PF00339">
    <property type="entry name" value="Arrestin_N"/>
    <property type="match status" value="1"/>
</dbReference>
<dbReference type="InterPro" id="IPR014756">
    <property type="entry name" value="Ig_E-set"/>
</dbReference>
<dbReference type="PANTHER" id="PTHR11188">
    <property type="entry name" value="ARRESTIN DOMAIN CONTAINING PROTEIN"/>
    <property type="match status" value="1"/>
</dbReference>
<dbReference type="PANTHER" id="PTHR11188:SF176">
    <property type="entry name" value="ARRESTIN DOMAIN-CONTAINING PROTEIN 1"/>
    <property type="match status" value="1"/>
</dbReference>
<name>A0A7R9D0R1_TIMCR</name>
<dbReference type="EMBL" id="OC319676">
    <property type="protein sequence ID" value="CAD7406023.1"/>
    <property type="molecule type" value="Genomic_DNA"/>
</dbReference>
<dbReference type="InterPro" id="IPR050357">
    <property type="entry name" value="Arrestin_domain-protein"/>
</dbReference>
<dbReference type="InterPro" id="IPR011021">
    <property type="entry name" value="Arrestin-like_N"/>
</dbReference>
<dbReference type="GO" id="GO:0015031">
    <property type="term" value="P:protein transport"/>
    <property type="evidence" value="ECO:0007669"/>
    <property type="project" value="TreeGrafter"/>
</dbReference>
<protein>
    <recommendedName>
        <fullName evidence="3">Arrestin C-terminal-like domain-containing protein</fullName>
    </recommendedName>
</protein>
<proteinExistence type="inferred from homology"/>
<accession>A0A7R9D0R1</accession>
<dbReference type="Gene3D" id="2.60.40.640">
    <property type="match status" value="2"/>
</dbReference>
<dbReference type="InterPro" id="IPR011022">
    <property type="entry name" value="Arrestin_C-like"/>
</dbReference>
<dbReference type="GO" id="GO:0005737">
    <property type="term" value="C:cytoplasm"/>
    <property type="evidence" value="ECO:0007669"/>
    <property type="project" value="TreeGrafter"/>
</dbReference>
<dbReference type="Pfam" id="PF02752">
    <property type="entry name" value="Arrestin_C"/>
    <property type="match status" value="1"/>
</dbReference>
<keyword evidence="2" id="KW-0716">Sensory transduction</keyword>
<evidence type="ECO:0000256" key="2">
    <source>
        <dbReference type="ARBA" id="ARBA00022606"/>
    </source>
</evidence>
<feature type="domain" description="Arrestin C-terminal-like" evidence="3">
    <location>
        <begin position="229"/>
        <end position="361"/>
    </location>
</feature>
<dbReference type="InterPro" id="IPR014752">
    <property type="entry name" value="Arrestin-like_C"/>
</dbReference>
<organism evidence="4">
    <name type="scientific">Timema cristinae</name>
    <name type="common">Walking stick</name>
    <dbReference type="NCBI Taxonomy" id="61476"/>
    <lineage>
        <taxon>Eukaryota</taxon>
        <taxon>Metazoa</taxon>
        <taxon>Ecdysozoa</taxon>
        <taxon>Arthropoda</taxon>
        <taxon>Hexapoda</taxon>
        <taxon>Insecta</taxon>
        <taxon>Pterygota</taxon>
        <taxon>Neoptera</taxon>
        <taxon>Polyneoptera</taxon>
        <taxon>Phasmatodea</taxon>
        <taxon>Timematodea</taxon>
        <taxon>Timematoidea</taxon>
        <taxon>Timematidae</taxon>
        <taxon>Timema</taxon>
    </lineage>
</organism>
<sequence>MHQHLMSRPARFSAYLAKSTRGHGCPLSDGLCNHHLISDVYTERDDQSATNKHDGLHEKNSSNVLLVVVSTFNCRGAALLPESTSRRVGGTCAPLYLTFKGEAYASWHETETRHHNNERHSTQYTGQELYFNNTIYLVTSNIKENVLPVGDVTYPFSYALPVKLPSSFEGSYGYIRYTVRATLDRPWKFNQDAKSVFTVISHTDLNLLPQLRNPLTQTKTKSVCCLCCNTGPMTMVARIPFTGFVSGQDIPLTIDMENPTRININNVNCVMMQVATFQSQQPYASFRYERRPVAKLDLGPVERNSSKLLDGTMKIPPSPPSLLPNCNIIKLQYIIEVKATVAGPHKNMYVNLPITVGTVPLIFQGNWEPSSSAPLLEPTAPAYPELPPPSYDECYFGSSNIKDRGDTQYTFGSTQYVPRYPTYNM</sequence>
<dbReference type="SMART" id="SM01017">
    <property type="entry name" value="Arrestin_C"/>
    <property type="match status" value="1"/>
</dbReference>
<evidence type="ECO:0000313" key="4">
    <source>
        <dbReference type="EMBL" id="CAD7406023.1"/>
    </source>
</evidence>
<evidence type="ECO:0000259" key="3">
    <source>
        <dbReference type="SMART" id="SM01017"/>
    </source>
</evidence>
<dbReference type="SUPFAM" id="SSF81296">
    <property type="entry name" value="E set domains"/>
    <property type="match status" value="2"/>
</dbReference>
<reference evidence="4" key="1">
    <citation type="submission" date="2020-11" db="EMBL/GenBank/DDBJ databases">
        <authorList>
            <person name="Tran Van P."/>
        </authorList>
    </citation>
    <scope>NUCLEOTIDE SEQUENCE</scope>
</reference>
<dbReference type="AlphaFoldDB" id="A0A7R9D0R1"/>
<gene>
    <name evidence="4" type="ORF">TCEB3V08_LOCUS8293</name>
</gene>